<feature type="transmembrane region" description="Helical" evidence="1">
    <location>
        <begin position="296"/>
        <end position="315"/>
    </location>
</feature>
<evidence type="ECO:0000313" key="2">
    <source>
        <dbReference type="EMBL" id="QDV26891.1"/>
    </source>
</evidence>
<feature type="transmembrane region" description="Helical" evidence="1">
    <location>
        <begin position="530"/>
        <end position="550"/>
    </location>
</feature>
<organism evidence="2 3">
    <name type="scientific">Aureliella helgolandensis</name>
    <dbReference type="NCBI Taxonomy" id="2527968"/>
    <lineage>
        <taxon>Bacteria</taxon>
        <taxon>Pseudomonadati</taxon>
        <taxon>Planctomycetota</taxon>
        <taxon>Planctomycetia</taxon>
        <taxon>Pirellulales</taxon>
        <taxon>Pirellulaceae</taxon>
        <taxon>Aureliella</taxon>
    </lineage>
</organism>
<feature type="transmembrane region" description="Helical" evidence="1">
    <location>
        <begin position="374"/>
        <end position="393"/>
    </location>
</feature>
<feature type="transmembrane region" description="Helical" evidence="1">
    <location>
        <begin position="69"/>
        <end position="88"/>
    </location>
</feature>
<feature type="transmembrane region" description="Helical" evidence="1">
    <location>
        <begin position="562"/>
        <end position="584"/>
    </location>
</feature>
<dbReference type="Pfam" id="PF12679">
    <property type="entry name" value="ABC2_membrane_2"/>
    <property type="match status" value="1"/>
</dbReference>
<evidence type="ECO:0000256" key="1">
    <source>
        <dbReference type="SAM" id="Phobius"/>
    </source>
</evidence>
<dbReference type="OrthoDB" id="264591at2"/>
<dbReference type="AlphaFoldDB" id="A0A518GE63"/>
<dbReference type="EMBL" id="CP036298">
    <property type="protein sequence ID" value="QDV26891.1"/>
    <property type="molecule type" value="Genomic_DNA"/>
</dbReference>
<dbReference type="PANTHER" id="PTHR43471:SF10">
    <property type="entry name" value="SLL1107 PROTEIN"/>
    <property type="match status" value="1"/>
</dbReference>
<feature type="transmembrane region" description="Helical" evidence="1">
    <location>
        <begin position="467"/>
        <end position="491"/>
    </location>
</feature>
<gene>
    <name evidence="2" type="ORF">Q31a_52700</name>
</gene>
<keyword evidence="1" id="KW-0812">Transmembrane</keyword>
<feature type="transmembrane region" description="Helical" evidence="1">
    <location>
        <begin position="100"/>
        <end position="120"/>
    </location>
</feature>
<dbReference type="PANTHER" id="PTHR43471">
    <property type="entry name" value="ABC TRANSPORTER PERMEASE"/>
    <property type="match status" value="1"/>
</dbReference>
<dbReference type="RefSeq" id="WP_145083436.1">
    <property type="nucleotide sequence ID" value="NZ_CP036298.1"/>
</dbReference>
<reference evidence="2 3" key="1">
    <citation type="submission" date="2019-02" db="EMBL/GenBank/DDBJ databases">
        <title>Deep-cultivation of Planctomycetes and their phenomic and genomic characterization uncovers novel biology.</title>
        <authorList>
            <person name="Wiegand S."/>
            <person name="Jogler M."/>
            <person name="Boedeker C."/>
            <person name="Pinto D."/>
            <person name="Vollmers J."/>
            <person name="Rivas-Marin E."/>
            <person name="Kohn T."/>
            <person name="Peeters S.H."/>
            <person name="Heuer A."/>
            <person name="Rast P."/>
            <person name="Oberbeckmann S."/>
            <person name="Bunk B."/>
            <person name="Jeske O."/>
            <person name="Meyerdierks A."/>
            <person name="Storesund J.E."/>
            <person name="Kallscheuer N."/>
            <person name="Luecker S."/>
            <person name="Lage O.M."/>
            <person name="Pohl T."/>
            <person name="Merkel B.J."/>
            <person name="Hornburger P."/>
            <person name="Mueller R.-W."/>
            <person name="Bruemmer F."/>
            <person name="Labrenz M."/>
            <person name="Spormann A.M."/>
            <person name="Op den Camp H."/>
            <person name="Overmann J."/>
            <person name="Amann R."/>
            <person name="Jetten M.S.M."/>
            <person name="Mascher T."/>
            <person name="Medema M.H."/>
            <person name="Devos D.P."/>
            <person name="Kaster A.-K."/>
            <person name="Ovreas L."/>
            <person name="Rohde M."/>
            <person name="Galperin M.Y."/>
            <person name="Jogler C."/>
        </authorList>
    </citation>
    <scope>NUCLEOTIDE SEQUENCE [LARGE SCALE GENOMIC DNA]</scope>
    <source>
        <strain evidence="2 3">Q31a</strain>
    </source>
</reference>
<evidence type="ECO:0000313" key="3">
    <source>
        <dbReference type="Proteomes" id="UP000318017"/>
    </source>
</evidence>
<protein>
    <submittedName>
        <fullName evidence="2">ABC-2 family transporter protein</fullName>
    </submittedName>
</protein>
<dbReference type="Proteomes" id="UP000318017">
    <property type="component" value="Chromosome"/>
</dbReference>
<keyword evidence="3" id="KW-1185">Reference proteome</keyword>
<sequence>MLQLPLSFPVGPLGQAENSWMTAWLTPIWFLAAGLAIGIVVLVCLVLLFKLLSTIPVWERLSHSSAGHAVAAGITAALTAGIWFSLPPELKGEAALQEPLMLGIALTLCCAIVGWALVFCPSRQAAKNAVSTLSEGVAGMLSITALTVVFVGAAIWGIGLGLGQPIVEQPIAAFESLPQIFTTGKITFTRTVPGSAAEGEPAYVPIDVPLDLELLRSIEITSDKQVLLGDAAETLKFNRVPIRVEADEPVSWNRTQRIEDLPIPYEVGTQLHIQNREIDDALITFVAVTQPPVPQAATLLIGAISIVLLGLVILLQQAVAPRVSAVSLATIKNELAQPLFLVLMIIGIVSISLYEYLSFNTFGEDIKLLKDCGITTIMLLAAFQGIWSASSSISEEIEGKTALTVLSKPIQRRSFIIGKFMGIFWVLMLMFVILGTFELVAVAYKPIYEAREMSTEAPNWQQCHLEMIATIPGLVMAFMQSIVLTAISVALATRLPQLANLSVCFAIYVLGNLTTSLVSSTQDGFEIVRFVAQLVATIIPILEHFSLQAAIDAESRITMSLLSGNLIYCLLYIMLAMFLALLLFEDRDLA</sequence>
<feature type="transmembrane region" description="Helical" evidence="1">
    <location>
        <begin position="498"/>
        <end position="518"/>
    </location>
</feature>
<feature type="transmembrane region" description="Helical" evidence="1">
    <location>
        <begin position="28"/>
        <end position="49"/>
    </location>
</feature>
<feature type="transmembrane region" description="Helical" evidence="1">
    <location>
        <begin position="422"/>
        <end position="447"/>
    </location>
</feature>
<keyword evidence="1" id="KW-0472">Membrane</keyword>
<proteinExistence type="predicted"/>
<feature type="transmembrane region" description="Helical" evidence="1">
    <location>
        <begin position="335"/>
        <end position="354"/>
    </location>
</feature>
<keyword evidence="1" id="KW-1133">Transmembrane helix</keyword>
<dbReference type="KEGG" id="ahel:Q31a_52700"/>
<feature type="transmembrane region" description="Helical" evidence="1">
    <location>
        <begin position="141"/>
        <end position="162"/>
    </location>
</feature>
<accession>A0A518GE63</accession>
<name>A0A518GE63_9BACT</name>